<proteinExistence type="predicted"/>
<gene>
    <name evidence="1" type="ORF">TRIUR3_06390</name>
</gene>
<reference evidence="1" key="1">
    <citation type="journal article" date="2013" name="Nature">
        <title>Draft genome of the wheat A-genome progenitor Triticum urartu.</title>
        <authorList>
            <person name="Ling H.Q."/>
            <person name="Zhao S."/>
            <person name="Liu D."/>
            <person name="Wang J."/>
            <person name="Sun H."/>
            <person name="Zhang C."/>
            <person name="Fan H."/>
            <person name="Li D."/>
            <person name="Dong L."/>
            <person name="Tao Y."/>
            <person name="Gao C."/>
            <person name="Wu H."/>
            <person name="Li Y."/>
            <person name="Cui Y."/>
            <person name="Guo X."/>
            <person name="Zheng S."/>
            <person name="Wang B."/>
            <person name="Yu K."/>
            <person name="Liang Q."/>
            <person name="Yang W."/>
            <person name="Lou X."/>
            <person name="Chen J."/>
            <person name="Feng M."/>
            <person name="Jian J."/>
            <person name="Zhang X."/>
            <person name="Luo G."/>
            <person name="Jiang Y."/>
            <person name="Liu J."/>
            <person name="Wang Z."/>
            <person name="Sha Y."/>
            <person name="Zhang B."/>
            <person name="Wu H."/>
            <person name="Tang D."/>
            <person name="Shen Q."/>
            <person name="Xue P."/>
            <person name="Zou S."/>
            <person name="Wang X."/>
            <person name="Liu X."/>
            <person name="Wang F."/>
            <person name="Yang Y."/>
            <person name="An X."/>
            <person name="Dong Z."/>
            <person name="Zhang K."/>
            <person name="Zhang X."/>
            <person name="Luo M.C."/>
            <person name="Dvorak J."/>
            <person name="Tong Y."/>
            <person name="Wang J."/>
            <person name="Yang H."/>
            <person name="Li Z."/>
            <person name="Wang D."/>
            <person name="Zhang A."/>
            <person name="Wang J."/>
        </authorList>
    </citation>
    <scope>NUCLEOTIDE SEQUENCE</scope>
</reference>
<dbReference type="AlphaFoldDB" id="M7YDV2"/>
<accession>M7YDV2</accession>
<organism evidence="1">
    <name type="scientific">Triticum urartu</name>
    <name type="common">Red wild einkorn</name>
    <name type="synonym">Crithodium urartu</name>
    <dbReference type="NCBI Taxonomy" id="4572"/>
    <lineage>
        <taxon>Eukaryota</taxon>
        <taxon>Viridiplantae</taxon>
        <taxon>Streptophyta</taxon>
        <taxon>Embryophyta</taxon>
        <taxon>Tracheophyta</taxon>
        <taxon>Spermatophyta</taxon>
        <taxon>Magnoliopsida</taxon>
        <taxon>Liliopsida</taxon>
        <taxon>Poales</taxon>
        <taxon>Poaceae</taxon>
        <taxon>BOP clade</taxon>
        <taxon>Pooideae</taxon>
        <taxon>Triticodae</taxon>
        <taxon>Triticeae</taxon>
        <taxon>Triticinae</taxon>
        <taxon>Triticum</taxon>
    </lineage>
</organism>
<name>M7YDV2_TRIUA</name>
<dbReference type="EMBL" id="KD250819">
    <property type="protein sequence ID" value="EMS48473.1"/>
    <property type="molecule type" value="Genomic_DNA"/>
</dbReference>
<sequence>MVLRSHHARQWAWEATIALATDIGVTESHSSTLQQFILFLSPLYWRKHLVKAIHAGLHLRGGSRCSFTGERITLQLHGIAAPTASRRPGSSKAQHRSCSICIWAAWQLPLQLGAAESADGAAVTRIGKPNPHGCCCRSLPKVASVLAAWHSLKLVTFHGKGGSSKPTAVAVAAQAKLENGLSGH</sequence>
<protein>
    <submittedName>
        <fullName evidence="1">Uncharacterized protein</fullName>
    </submittedName>
</protein>
<evidence type="ECO:0000313" key="1">
    <source>
        <dbReference type="EMBL" id="EMS48473.1"/>
    </source>
</evidence>